<reference evidence="1" key="1">
    <citation type="submission" date="2022-07" db="EMBL/GenBank/DDBJ databases">
        <title>Genome Sequence of Leucocoprinus birnbaumii.</title>
        <authorList>
            <person name="Buettner E."/>
        </authorList>
    </citation>
    <scope>NUCLEOTIDE SEQUENCE</scope>
    <source>
        <strain evidence="1">VT141</strain>
    </source>
</reference>
<comment type="caution">
    <text evidence="1">The sequence shown here is derived from an EMBL/GenBank/DDBJ whole genome shotgun (WGS) entry which is preliminary data.</text>
</comment>
<accession>A0AAD5VPN6</accession>
<sequence>MSSNHHLLSQREAHRLPYELTQLIIWLAVSSSDDYVPSHFHLRYITLSAVRQVCRDWNSIALAMTRLWGRVAVDVTTSLSRYPPVDIVDLWMQRTQASQPIEILIAMPTDEDLTRTIRVREMWEFLYRYSGQWGELWYFSESGLGGFPQDLSRSHNLKKLSIDAGLLDEEAIDQVGPSFVGFRGSIRELDLEIATYDWIFHWGESKVAALNSLERVRLQYEGWTQGILNIFSEAATSLVSAQINADGQWSISPEYHDFDSDVQSISLTALRYLELRISDANLDLFNFLEMRVLEALDVSVNWNGLPDESRDILPLLSCIEPGRTDVLKYCTMQFDVLPSSWATLVFRSPTLSRLSTYRIHNVEVVGNTKEIIASAAPHNILGRISLSPEAQPGYFTIGWASTP</sequence>
<name>A0AAD5VPN6_9AGAR</name>
<dbReference type="EMBL" id="JANIEX010000517">
    <property type="protein sequence ID" value="KAJ3566048.1"/>
    <property type="molecule type" value="Genomic_DNA"/>
</dbReference>
<organism evidence="1 2">
    <name type="scientific">Leucocoprinus birnbaumii</name>
    <dbReference type="NCBI Taxonomy" id="56174"/>
    <lineage>
        <taxon>Eukaryota</taxon>
        <taxon>Fungi</taxon>
        <taxon>Dikarya</taxon>
        <taxon>Basidiomycota</taxon>
        <taxon>Agaricomycotina</taxon>
        <taxon>Agaricomycetes</taxon>
        <taxon>Agaricomycetidae</taxon>
        <taxon>Agaricales</taxon>
        <taxon>Agaricineae</taxon>
        <taxon>Agaricaceae</taxon>
        <taxon>Leucocoprinus</taxon>
    </lineage>
</organism>
<evidence type="ECO:0000313" key="2">
    <source>
        <dbReference type="Proteomes" id="UP001213000"/>
    </source>
</evidence>
<proteinExistence type="predicted"/>
<dbReference type="SUPFAM" id="SSF52047">
    <property type="entry name" value="RNI-like"/>
    <property type="match status" value="1"/>
</dbReference>
<protein>
    <recommendedName>
        <fullName evidence="3">F-box domain-containing protein</fullName>
    </recommendedName>
</protein>
<gene>
    <name evidence="1" type="ORF">NP233_g7252</name>
</gene>
<evidence type="ECO:0008006" key="3">
    <source>
        <dbReference type="Google" id="ProtNLM"/>
    </source>
</evidence>
<keyword evidence="2" id="KW-1185">Reference proteome</keyword>
<evidence type="ECO:0000313" key="1">
    <source>
        <dbReference type="EMBL" id="KAJ3566048.1"/>
    </source>
</evidence>
<dbReference type="AlphaFoldDB" id="A0AAD5VPN6"/>
<dbReference type="Proteomes" id="UP001213000">
    <property type="component" value="Unassembled WGS sequence"/>
</dbReference>